<comment type="caution">
    <text evidence="1">The sequence shown here is derived from an EMBL/GenBank/DDBJ whole genome shotgun (WGS) entry which is preliminary data.</text>
</comment>
<dbReference type="EMBL" id="JBBXMP010000090">
    <property type="protein sequence ID" value="KAL0062968.1"/>
    <property type="molecule type" value="Genomic_DNA"/>
</dbReference>
<evidence type="ECO:0000313" key="2">
    <source>
        <dbReference type="Proteomes" id="UP001437256"/>
    </source>
</evidence>
<proteinExistence type="predicted"/>
<protein>
    <submittedName>
        <fullName evidence="1">Uncharacterized protein</fullName>
    </submittedName>
</protein>
<name>A0ABR2ZNN8_9AGAR</name>
<evidence type="ECO:0000313" key="1">
    <source>
        <dbReference type="EMBL" id="KAL0062968.1"/>
    </source>
</evidence>
<sequence>MYHRAWTYQEAIVTWDYAIVLTKDWHRPKGEQHWLVEGECHWQYLQQLFIEGDDLLTKQGGTENTGENPCLILGRNGKALNVLRRIMEYKAYNQLAAEGEETISQQTIRQLVLQGVAMRISSRPVDMVLSVLGLIGVDDVFQDRIGEFRANERFCATLTLVEAMLRLEEDESDHPNNSPNATSSTLVDLPLWQILELDPDTQSLCGGTKASNGVDPARLPSLRDLAQLLDNDDTEHKLTHHPDVLLKRRPLPEWTFDVEHTEDYPGVGATAIAIDLPDDDLIQAYSSDSGRDRVIVHHEMEGFIELCRRLELKEEGDAIVDLTVFGWSLHLDGHPYIRFYKFDISHLTLYSA</sequence>
<dbReference type="Proteomes" id="UP001437256">
    <property type="component" value="Unassembled WGS sequence"/>
</dbReference>
<gene>
    <name evidence="1" type="ORF">AAF712_010099</name>
</gene>
<keyword evidence="2" id="KW-1185">Reference proteome</keyword>
<reference evidence="1 2" key="1">
    <citation type="submission" date="2024-05" db="EMBL/GenBank/DDBJ databases">
        <title>A draft genome resource for the thread blight pathogen Marasmius tenuissimus strain MS-2.</title>
        <authorList>
            <person name="Yulfo-Soto G.E."/>
            <person name="Baruah I.K."/>
            <person name="Amoako-Attah I."/>
            <person name="Bukari Y."/>
            <person name="Meinhardt L.W."/>
            <person name="Bailey B.A."/>
            <person name="Cohen S.P."/>
        </authorList>
    </citation>
    <scope>NUCLEOTIDE SEQUENCE [LARGE SCALE GENOMIC DNA]</scope>
    <source>
        <strain evidence="1 2">MS-2</strain>
    </source>
</reference>
<accession>A0ABR2ZNN8</accession>
<organism evidence="1 2">
    <name type="scientific">Marasmius tenuissimus</name>
    <dbReference type="NCBI Taxonomy" id="585030"/>
    <lineage>
        <taxon>Eukaryota</taxon>
        <taxon>Fungi</taxon>
        <taxon>Dikarya</taxon>
        <taxon>Basidiomycota</taxon>
        <taxon>Agaricomycotina</taxon>
        <taxon>Agaricomycetes</taxon>
        <taxon>Agaricomycetidae</taxon>
        <taxon>Agaricales</taxon>
        <taxon>Marasmiineae</taxon>
        <taxon>Marasmiaceae</taxon>
        <taxon>Marasmius</taxon>
    </lineage>
</organism>